<comment type="similarity">
    <text evidence="1">Belongs to the N(4)/N(6)-methyltransferase family.</text>
</comment>
<evidence type="ECO:0000256" key="2">
    <source>
        <dbReference type="ARBA" id="ARBA00022603"/>
    </source>
</evidence>
<dbReference type="Gene3D" id="3.40.50.150">
    <property type="entry name" value="Vaccinia Virus protein VP39"/>
    <property type="match status" value="1"/>
</dbReference>
<keyword evidence="8" id="KW-1185">Reference proteome</keyword>
<dbReference type="GO" id="GO:0032259">
    <property type="term" value="P:methylation"/>
    <property type="evidence" value="ECO:0007669"/>
    <property type="project" value="UniProtKB-KW"/>
</dbReference>
<dbReference type="GO" id="GO:0009007">
    <property type="term" value="F:site-specific DNA-methyltransferase (adenine-specific) activity"/>
    <property type="evidence" value="ECO:0007669"/>
    <property type="project" value="UniProtKB-EC"/>
</dbReference>
<evidence type="ECO:0000256" key="4">
    <source>
        <dbReference type="ARBA" id="ARBA00022691"/>
    </source>
</evidence>
<dbReference type="InterPro" id="IPR002052">
    <property type="entry name" value="DNA_methylase_N6_adenine_CS"/>
</dbReference>
<dbReference type="SUPFAM" id="SSF53335">
    <property type="entry name" value="S-adenosyl-L-methionine-dependent methyltransferases"/>
    <property type="match status" value="1"/>
</dbReference>
<dbReference type="RefSeq" id="WP_204515321.1">
    <property type="nucleotide sequence ID" value="NZ_JAFBCP010000001.1"/>
</dbReference>
<organism evidence="7 8">
    <name type="scientific">Brevibacterium paucivorans</name>
    <dbReference type="NCBI Taxonomy" id="170994"/>
    <lineage>
        <taxon>Bacteria</taxon>
        <taxon>Bacillati</taxon>
        <taxon>Actinomycetota</taxon>
        <taxon>Actinomycetes</taxon>
        <taxon>Micrococcales</taxon>
        <taxon>Brevibacteriaceae</taxon>
        <taxon>Brevibacterium</taxon>
    </lineage>
</organism>
<dbReference type="PROSITE" id="PS00092">
    <property type="entry name" value="N6_MTASE"/>
    <property type="match status" value="1"/>
</dbReference>
<gene>
    <name evidence="7" type="ORF">JOE56_001265</name>
</gene>
<keyword evidence="4" id="KW-0949">S-adenosyl-L-methionine</keyword>
<name>A0ABS2SJZ2_9MICO</name>
<feature type="domain" description="DNA methylase N-4/N-6" evidence="6">
    <location>
        <begin position="100"/>
        <end position="373"/>
    </location>
</feature>
<dbReference type="Pfam" id="PF01555">
    <property type="entry name" value="N6_N4_Mtase"/>
    <property type="match status" value="1"/>
</dbReference>
<reference evidence="7 8" key="1">
    <citation type="submission" date="2021-01" db="EMBL/GenBank/DDBJ databases">
        <title>Sequencing the genomes of 1000 actinobacteria strains.</title>
        <authorList>
            <person name="Klenk H.-P."/>
        </authorList>
    </citation>
    <scope>NUCLEOTIDE SEQUENCE [LARGE SCALE GENOMIC DNA]</scope>
    <source>
        <strain evidence="7 8">DSM 13657</strain>
    </source>
</reference>
<protein>
    <submittedName>
        <fullName evidence="7">Adenine-specific DNA-methyltransferase</fullName>
        <ecNumber evidence="7">2.1.1.72</ecNumber>
    </submittedName>
</protein>
<evidence type="ECO:0000259" key="6">
    <source>
        <dbReference type="Pfam" id="PF01555"/>
    </source>
</evidence>
<feature type="compositionally biased region" description="Low complexity" evidence="5">
    <location>
        <begin position="37"/>
        <end position="67"/>
    </location>
</feature>
<dbReference type="EMBL" id="JAFBCP010000001">
    <property type="protein sequence ID" value="MBM7816571.1"/>
    <property type="molecule type" value="Genomic_DNA"/>
</dbReference>
<dbReference type="EC" id="2.1.1.72" evidence="7"/>
<dbReference type="InterPro" id="IPR002941">
    <property type="entry name" value="DNA_methylase_N4/N6"/>
</dbReference>
<evidence type="ECO:0000313" key="8">
    <source>
        <dbReference type="Proteomes" id="UP000809290"/>
    </source>
</evidence>
<comment type="caution">
    <text evidence="7">The sequence shown here is derived from an EMBL/GenBank/DDBJ whole genome shotgun (WGS) entry which is preliminary data.</text>
</comment>
<dbReference type="PRINTS" id="PR00506">
    <property type="entry name" value="D21N6MTFRASE"/>
</dbReference>
<dbReference type="Proteomes" id="UP000809290">
    <property type="component" value="Unassembled WGS sequence"/>
</dbReference>
<proteinExistence type="inferred from homology"/>
<dbReference type="InterPro" id="IPR029063">
    <property type="entry name" value="SAM-dependent_MTases_sf"/>
</dbReference>
<feature type="region of interest" description="Disordered" evidence="5">
    <location>
        <begin position="37"/>
        <end position="80"/>
    </location>
</feature>
<evidence type="ECO:0000313" key="7">
    <source>
        <dbReference type="EMBL" id="MBM7816571.1"/>
    </source>
</evidence>
<evidence type="ECO:0000256" key="5">
    <source>
        <dbReference type="SAM" id="MobiDB-lite"/>
    </source>
</evidence>
<evidence type="ECO:0000256" key="3">
    <source>
        <dbReference type="ARBA" id="ARBA00022679"/>
    </source>
</evidence>
<sequence length="437" mass="47221">MSTYELDWTGRADAVAAAHTPPRAEVGYVGVLGDTSAEAAPTPAGTAAPSGTSTEAAPAPAGTATPSGPTPTLPSTGSMVVEGDNLDALKHLRQTHKDRVSVVYIDPPYNTGNALPYRDTFGVAGHAGWMSMMLPRLIVARDLMRKDGVIFVSIDDREHAFLTLVGHQVFGEENFLGSFVHQRARGGGQARTWIRGHDYIAVWAKDASLVDGFWQEKRPPAKYETIDGARYLVEDDVLRTTFGRYERGTERRLMYEDIEAVRGPAKKAQVDAWLAAGTHILRPWGDGKHAVVRITPAEQAASKMYSIVRALGHEGRNDLVALGLGGLFTYPKPVSLMRTLVRSRTFFDPEAVILDFFAGSGTTGQAVMELNAEDGGRREFILVQKPEVLRPSAGELDSKEAATPDSITISELARRRVVAAAKATGCDPAALTDVRLD</sequence>
<keyword evidence="3 7" id="KW-0808">Transferase</keyword>
<accession>A0ABS2SJZ2</accession>
<dbReference type="InterPro" id="IPR002295">
    <property type="entry name" value="N4/N6-MTase_EcoPI_Mod-like"/>
</dbReference>
<evidence type="ECO:0000256" key="1">
    <source>
        <dbReference type="ARBA" id="ARBA00006594"/>
    </source>
</evidence>
<keyword evidence="2 7" id="KW-0489">Methyltransferase</keyword>